<feature type="compositionally biased region" description="Basic residues" evidence="1">
    <location>
        <begin position="51"/>
        <end position="62"/>
    </location>
</feature>
<sequence length="141" mass="14470">MGPRGCPAAGTGPLPPRAESPGFSGMTSSSRALTTLRASSSNSTSSTRPGRSARPKRMRQKLGRISTASPASASTNELLRAYSSPAWTTSRAPSSVCTAAELGGAGGRPVGPVAQAMEARMAPGKRNRGTMRNRIGGICPW</sequence>
<proteinExistence type="predicted"/>
<name>O30613_MYXXA</name>
<reference evidence="2" key="1">
    <citation type="submission" date="1997-07" db="EMBL/GenBank/DDBJ databases">
        <title>Myxococcus xanthus fumarate hydratase, major proteosome subunit, and acyl-CoA oxidase genes.</title>
        <authorList>
            <person name="Salmi D."/>
            <person name="Creighton C."/>
            <person name="Youderian P."/>
        </authorList>
    </citation>
    <scope>NUCLEOTIDE SEQUENCE</scope>
    <source>
        <strain evidence="2">DK1622</strain>
    </source>
</reference>
<feature type="compositionally biased region" description="Polar residues" evidence="1">
    <location>
        <begin position="66"/>
        <end position="76"/>
    </location>
</feature>
<feature type="region of interest" description="Disordered" evidence="1">
    <location>
        <begin position="1"/>
        <end position="76"/>
    </location>
</feature>
<feature type="compositionally biased region" description="Low complexity" evidence="1">
    <location>
        <begin position="32"/>
        <end position="48"/>
    </location>
</feature>
<dbReference type="AlphaFoldDB" id="O30613"/>
<accession>O30613</accession>
<evidence type="ECO:0000313" key="2">
    <source>
        <dbReference type="EMBL" id="AAB97820.1"/>
    </source>
</evidence>
<protein>
    <submittedName>
        <fullName evidence="2">Uncharacterized protein</fullName>
    </submittedName>
</protein>
<organism evidence="2">
    <name type="scientific">Myxococcus xanthus</name>
    <dbReference type="NCBI Taxonomy" id="34"/>
    <lineage>
        <taxon>Bacteria</taxon>
        <taxon>Pseudomonadati</taxon>
        <taxon>Myxococcota</taxon>
        <taxon>Myxococcia</taxon>
        <taxon>Myxococcales</taxon>
        <taxon>Cystobacterineae</taxon>
        <taxon>Myxococcaceae</taxon>
        <taxon>Myxococcus</taxon>
    </lineage>
</organism>
<evidence type="ECO:0000256" key="1">
    <source>
        <dbReference type="SAM" id="MobiDB-lite"/>
    </source>
</evidence>
<dbReference type="EMBL" id="AF013216">
    <property type="protein sequence ID" value="AAB97820.1"/>
    <property type="molecule type" value="Genomic_DNA"/>
</dbReference>